<protein>
    <submittedName>
        <fullName evidence="1">Uncharacterized protein</fullName>
    </submittedName>
</protein>
<dbReference type="Proteomes" id="UP001596392">
    <property type="component" value="Unassembled WGS sequence"/>
</dbReference>
<organism evidence="1 2">
    <name type="scientific">Catellatospora aurea</name>
    <dbReference type="NCBI Taxonomy" id="1337874"/>
    <lineage>
        <taxon>Bacteria</taxon>
        <taxon>Bacillati</taxon>
        <taxon>Actinomycetota</taxon>
        <taxon>Actinomycetes</taxon>
        <taxon>Micromonosporales</taxon>
        <taxon>Micromonosporaceae</taxon>
        <taxon>Catellatospora</taxon>
    </lineage>
</organism>
<reference evidence="2" key="1">
    <citation type="journal article" date="2019" name="Int. J. Syst. Evol. Microbiol.">
        <title>The Global Catalogue of Microorganisms (GCM) 10K type strain sequencing project: providing services to taxonomists for standard genome sequencing and annotation.</title>
        <authorList>
            <consortium name="The Broad Institute Genomics Platform"/>
            <consortium name="The Broad Institute Genome Sequencing Center for Infectious Disease"/>
            <person name="Wu L."/>
            <person name="Ma J."/>
        </authorList>
    </citation>
    <scope>NUCLEOTIDE SEQUENCE [LARGE SCALE GENOMIC DNA]</scope>
    <source>
        <strain evidence="2">CGMCC 1.9106</strain>
    </source>
</reference>
<keyword evidence="2" id="KW-1185">Reference proteome</keyword>
<proteinExistence type="predicted"/>
<dbReference type="RefSeq" id="WP_376808976.1">
    <property type="nucleotide sequence ID" value="NZ_JBHTAC010000034.1"/>
</dbReference>
<name>A0ABW2H718_9ACTN</name>
<dbReference type="EMBL" id="JBHTAC010000034">
    <property type="protein sequence ID" value="MFC7246118.1"/>
    <property type="molecule type" value="Genomic_DNA"/>
</dbReference>
<accession>A0ABW2H718</accession>
<evidence type="ECO:0000313" key="2">
    <source>
        <dbReference type="Proteomes" id="UP001596392"/>
    </source>
</evidence>
<sequence>MSLPSEERERLLPLYRARVDSHAEASADYGRRWRAWCRALLSFGGSLVVPPVIPESDLDELLARGSAFGTVVRRVQGDVGECHRNVAMLWIDRTIDSIGTGYALSDDGLWRQHSWGIDAEGALVETTDERRAYVGIVLPARAPSMQFAGSNAQEHLKTVLRERGPRAAELISMIRELAGVARQSS</sequence>
<gene>
    <name evidence="1" type="ORF">ACFQO7_26885</name>
</gene>
<comment type="caution">
    <text evidence="1">The sequence shown here is derived from an EMBL/GenBank/DDBJ whole genome shotgun (WGS) entry which is preliminary data.</text>
</comment>
<evidence type="ECO:0000313" key="1">
    <source>
        <dbReference type="EMBL" id="MFC7246118.1"/>
    </source>
</evidence>